<feature type="region of interest" description="Disordered" evidence="3">
    <location>
        <begin position="83"/>
        <end position="111"/>
    </location>
</feature>
<dbReference type="EnsemblMetazoa" id="OVOC2332.1">
    <property type="protein sequence ID" value="OVOC2332.1"/>
    <property type="gene ID" value="WBGene00239141"/>
</dbReference>
<dbReference type="Pfam" id="PF02338">
    <property type="entry name" value="OTU"/>
    <property type="match status" value="1"/>
</dbReference>
<dbReference type="AlphaFoldDB" id="A0A8R1XXG7"/>
<evidence type="ECO:0000256" key="1">
    <source>
        <dbReference type="ARBA" id="ARBA00022801"/>
    </source>
</evidence>
<organism evidence="5 6">
    <name type="scientific">Onchocerca volvulus</name>
    <dbReference type="NCBI Taxonomy" id="6282"/>
    <lineage>
        <taxon>Eukaryota</taxon>
        <taxon>Metazoa</taxon>
        <taxon>Ecdysozoa</taxon>
        <taxon>Nematoda</taxon>
        <taxon>Chromadorea</taxon>
        <taxon>Rhabditida</taxon>
        <taxon>Spirurina</taxon>
        <taxon>Spiruromorpha</taxon>
        <taxon>Filarioidea</taxon>
        <taxon>Onchocercidae</taxon>
        <taxon>Onchocerca</taxon>
    </lineage>
</organism>
<dbReference type="GO" id="GO:0004843">
    <property type="term" value="F:cysteine-type deubiquitinase activity"/>
    <property type="evidence" value="ECO:0007669"/>
    <property type="project" value="TreeGrafter"/>
</dbReference>
<dbReference type="Proteomes" id="UP000024404">
    <property type="component" value="Unassembled WGS sequence"/>
</dbReference>
<evidence type="ECO:0000259" key="4">
    <source>
        <dbReference type="PROSITE" id="PS50802"/>
    </source>
</evidence>
<dbReference type="PROSITE" id="PS50802">
    <property type="entry name" value="OTU"/>
    <property type="match status" value="1"/>
</dbReference>
<dbReference type="InterPro" id="IPR003323">
    <property type="entry name" value="OTU_dom"/>
</dbReference>
<dbReference type="OMA" id="YELGAHY"/>
<accession>A0A8R1XXG7</accession>
<evidence type="ECO:0000313" key="5">
    <source>
        <dbReference type="EnsemblMetazoa" id="OVOC2332.1"/>
    </source>
</evidence>
<feature type="region of interest" description="Disordered" evidence="3">
    <location>
        <begin position="1"/>
        <end position="20"/>
    </location>
</feature>
<dbReference type="InterPro" id="IPR038765">
    <property type="entry name" value="Papain-like_cys_pep_sf"/>
</dbReference>
<dbReference type="Gene3D" id="3.90.70.80">
    <property type="match status" value="1"/>
</dbReference>
<sequence>MMIEEEEDVTPLGQLKAAHRKERKELQSKIMSMKHSIAKSDKKRKKEIVAEITKLEEEMKERHEKELAELKLSSPEISVEPVVVEQNQEKEPRISKAQRRREKKAELNRKREEAAMQAGIVAENGPRKLESEEIERLLMDRGLMIYDIKPDGDCLYNAVAHQLSLVTSHQFKGAEIRQKAAAYMRTHKDEFLPFLIDDNGEAVDEIEFEEYCMKVEKCCADGGVWGGEPELRAIACALERSIEVIQPGGCVLPFGEEYNDRKSLIITFHRFAYNLGEHYNSTVSNTIINFPEF</sequence>
<dbReference type="PANTHER" id="PTHR12419">
    <property type="entry name" value="OTU DOMAIN CONTAINING PROTEIN"/>
    <property type="match status" value="1"/>
</dbReference>
<evidence type="ECO:0000256" key="2">
    <source>
        <dbReference type="SAM" id="Coils"/>
    </source>
</evidence>
<reference evidence="6" key="1">
    <citation type="submission" date="2013-10" db="EMBL/GenBank/DDBJ databases">
        <title>Genome sequencing of Onchocerca volvulus.</title>
        <authorList>
            <person name="Cotton J."/>
            <person name="Tsai J."/>
            <person name="Stanley E."/>
            <person name="Tracey A."/>
            <person name="Holroyd N."/>
            <person name="Lustigman S."/>
            <person name="Berriman M."/>
        </authorList>
    </citation>
    <scope>NUCLEOTIDE SEQUENCE</scope>
</reference>
<keyword evidence="1" id="KW-0378">Hydrolase</keyword>
<proteinExistence type="predicted"/>
<dbReference type="InterPro" id="IPR049772">
    <property type="entry name" value="OTU_OTUD6"/>
</dbReference>
<dbReference type="EnsemblMetazoa" id="OVOC2332.2">
    <property type="protein sequence ID" value="OVOC2332.2"/>
    <property type="gene ID" value="WBGene00239141"/>
</dbReference>
<dbReference type="PANTHER" id="PTHR12419:SF10">
    <property type="entry name" value="DEUBIQUITINASE OTUD6B"/>
    <property type="match status" value="1"/>
</dbReference>
<dbReference type="InterPro" id="IPR050704">
    <property type="entry name" value="Peptidase_C85-like"/>
</dbReference>
<protein>
    <submittedName>
        <fullName evidence="5">OTU domain-containing protein</fullName>
    </submittedName>
</protein>
<keyword evidence="6" id="KW-1185">Reference proteome</keyword>
<dbReference type="SUPFAM" id="SSF54001">
    <property type="entry name" value="Cysteine proteinases"/>
    <property type="match status" value="1"/>
</dbReference>
<dbReference type="CDD" id="cd22761">
    <property type="entry name" value="OTU_OTUD6"/>
    <property type="match status" value="1"/>
</dbReference>
<evidence type="ECO:0000256" key="3">
    <source>
        <dbReference type="SAM" id="MobiDB-lite"/>
    </source>
</evidence>
<feature type="domain" description="OTU" evidence="4">
    <location>
        <begin position="143"/>
        <end position="285"/>
    </location>
</feature>
<dbReference type="GO" id="GO:0016579">
    <property type="term" value="P:protein deubiquitination"/>
    <property type="evidence" value="ECO:0007669"/>
    <property type="project" value="TreeGrafter"/>
</dbReference>
<reference evidence="5" key="2">
    <citation type="submission" date="2022-06" db="UniProtKB">
        <authorList>
            <consortium name="EnsemblMetazoa"/>
        </authorList>
    </citation>
    <scope>IDENTIFICATION</scope>
</reference>
<keyword evidence="2" id="KW-0175">Coiled coil</keyword>
<name>A0A8R1XXG7_ONCVO</name>
<dbReference type="EMBL" id="CMVM020000073">
    <property type="status" value="NOT_ANNOTATED_CDS"/>
    <property type="molecule type" value="Genomic_DNA"/>
</dbReference>
<feature type="coiled-coil region" evidence="2">
    <location>
        <begin position="38"/>
        <end position="73"/>
    </location>
</feature>
<evidence type="ECO:0000313" key="6">
    <source>
        <dbReference type="Proteomes" id="UP000024404"/>
    </source>
</evidence>